<dbReference type="AlphaFoldDB" id="A0A7U2F0D2"/>
<organism evidence="1 2">
    <name type="scientific">Phaeosphaeria nodorum (strain SN15 / ATCC MYA-4574 / FGSC 10173)</name>
    <name type="common">Glume blotch fungus</name>
    <name type="synonym">Parastagonospora nodorum</name>
    <dbReference type="NCBI Taxonomy" id="321614"/>
    <lineage>
        <taxon>Eukaryota</taxon>
        <taxon>Fungi</taxon>
        <taxon>Dikarya</taxon>
        <taxon>Ascomycota</taxon>
        <taxon>Pezizomycotina</taxon>
        <taxon>Dothideomycetes</taxon>
        <taxon>Pleosporomycetidae</taxon>
        <taxon>Pleosporales</taxon>
        <taxon>Pleosporineae</taxon>
        <taxon>Phaeosphaeriaceae</taxon>
        <taxon>Parastagonospora</taxon>
    </lineage>
</organism>
<keyword evidence="2" id="KW-1185">Reference proteome</keyword>
<evidence type="ECO:0000313" key="2">
    <source>
        <dbReference type="Proteomes" id="UP000663193"/>
    </source>
</evidence>
<name>A0A7U2F0D2_PHANO</name>
<sequence>MSIRYQVTPFHDLHIMCCAGSTHILLYPPSPPTRNPVTPHPLNPPTTFAFAQTLLLHPFLVGVFA</sequence>
<protein>
    <submittedName>
        <fullName evidence="1">Uncharacterized protein</fullName>
    </submittedName>
</protein>
<dbReference type="EMBL" id="CP069028">
    <property type="protein sequence ID" value="QRC96171.1"/>
    <property type="molecule type" value="Genomic_DNA"/>
</dbReference>
<dbReference type="VEuPathDB" id="FungiDB:JI435_408370"/>
<accession>A0A7U2F0D2</accession>
<proteinExistence type="predicted"/>
<evidence type="ECO:0000313" key="1">
    <source>
        <dbReference type="EMBL" id="QRC96171.1"/>
    </source>
</evidence>
<gene>
    <name evidence="1" type="ORF">JI435_408370</name>
</gene>
<dbReference type="Proteomes" id="UP000663193">
    <property type="component" value="Chromosome 6"/>
</dbReference>
<reference evidence="2" key="1">
    <citation type="journal article" date="2021" name="BMC Genomics">
        <title>Chromosome-level genome assembly and manually-curated proteome of model necrotroph Parastagonospora nodorum Sn15 reveals a genome-wide trove of candidate effector homologs, and redundancy of virulence-related functions within an accessory chromosome.</title>
        <authorList>
            <person name="Bertazzoni S."/>
            <person name="Jones D.A.B."/>
            <person name="Phan H.T."/>
            <person name="Tan K.-C."/>
            <person name="Hane J.K."/>
        </authorList>
    </citation>
    <scope>NUCLEOTIDE SEQUENCE [LARGE SCALE GENOMIC DNA]</scope>
    <source>
        <strain evidence="2">SN15 / ATCC MYA-4574 / FGSC 10173)</strain>
    </source>
</reference>